<dbReference type="SUPFAM" id="SSF51182">
    <property type="entry name" value="RmlC-like cupins"/>
    <property type="match status" value="1"/>
</dbReference>
<evidence type="ECO:0000313" key="6">
    <source>
        <dbReference type="Proteomes" id="UP000421791"/>
    </source>
</evidence>
<dbReference type="Gene3D" id="2.60.120.10">
    <property type="entry name" value="Jelly Rolls"/>
    <property type="match status" value="1"/>
</dbReference>
<evidence type="ECO:0000259" key="1">
    <source>
        <dbReference type="Pfam" id="PF07883"/>
    </source>
</evidence>
<evidence type="ECO:0000313" key="7">
    <source>
        <dbReference type="Proteomes" id="UP000440198"/>
    </source>
</evidence>
<dbReference type="AlphaFoldDB" id="A0A174F0B6"/>
<dbReference type="InterPro" id="IPR014710">
    <property type="entry name" value="RmlC-like_jellyroll"/>
</dbReference>
<reference evidence="2 5" key="1">
    <citation type="submission" date="2015-09" db="EMBL/GenBank/DDBJ databases">
        <authorList>
            <consortium name="Pathogen Informatics"/>
        </authorList>
    </citation>
    <scope>NUCLEOTIDE SEQUENCE [LARGE SCALE GENOMIC DNA]</scope>
    <source>
        <strain evidence="2 5">2789STDY5608840</strain>
    </source>
</reference>
<evidence type="ECO:0000313" key="2">
    <source>
        <dbReference type="EMBL" id="CUO43151.1"/>
    </source>
</evidence>
<name>A0A174F0B6_9BACE</name>
<evidence type="ECO:0000313" key="5">
    <source>
        <dbReference type="Proteomes" id="UP000095517"/>
    </source>
</evidence>
<dbReference type="STRING" id="338188.ERS852397_02015"/>
<dbReference type="EMBL" id="CYZH01000009">
    <property type="protein sequence ID" value="CUO43151.1"/>
    <property type="molecule type" value="Genomic_DNA"/>
</dbReference>
<dbReference type="RefSeq" id="WP_007757606.1">
    <property type="nucleotide sequence ID" value="NZ_CABIXA010000009.1"/>
</dbReference>
<dbReference type="EMBL" id="VWAG01000032">
    <property type="protein sequence ID" value="KAA5254771.1"/>
    <property type="molecule type" value="Genomic_DNA"/>
</dbReference>
<evidence type="ECO:0000313" key="3">
    <source>
        <dbReference type="EMBL" id="KAA5229770.1"/>
    </source>
</evidence>
<sequence length="113" mass="12779">MKTRSDTFQFEKELDWKKPAPGIRRQMMGYDGQLMMVKVEFEEGAVGAVHQHYHSQATYVASGKFELTIGDRKEILSTGDGYYVEPDQPHGCVCLEAGVLIDTFSPMRADFLL</sequence>
<gene>
    <name evidence="2" type="ORF">ERS852397_02015</name>
    <name evidence="4" type="ORF">F2Z09_15265</name>
    <name evidence="3" type="ORF">F2Z22_12350</name>
</gene>
<accession>A0A174F0B6</accession>
<dbReference type="Pfam" id="PF07883">
    <property type="entry name" value="Cupin_2"/>
    <property type="match status" value="1"/>
</dbReference>
<dbReference type="InterPro" id="IPR052535">
    <property type="entry name" value="Bacilysin_H2HPP_isomerase"/>
</dbReference>
<dbReference type="Proteomes" id="UP000440198">
    <property type="component" value="Unassembled WGS sequence"/>
</dbReference>
<dbReference type="PANTHER" id="PTHR40112">
    <property type="entry name" value="H2HPP ISOMERASE"/>
    <property type="match status" value="1"/>
</dbReference>
<dbReference type="InterPro" id="IPR011051">
    <property type="entry name" value="RmlC_Cupin_sf"/>
</dbReference>
<evidence type="ECO:0000313" key="4">
    <source>
        <dbReference type="EMBL" id="KAA5254771.1"/>
    </source>
</evidence>
<dbReference type="InterPro" id="IPR013096">
    <property type="entry name" value="Cupin_2"/>
</dbReference>
<dbReference type="EMBL" id="VWAK01000019">
    <property type="protein sequence ID" value="KAA5229770.1"/>
    <property type="molecule type" value="Genomic_DNA"/>
</dbReference>
<dbReference type="PIRSF" id="PIRSF029883">
    <property type="entry name" value="KdgF"/>
    <property type="match status" value="1"/>
</dbReference>
<reference evidence="6 7" key="2">
    <citation type="journal article" date="2019" name="Nat. Med.">
        <title>A library of human gut bacterial isolates paired with longitudinal multiomics data enables mechanistic microbiome research.</title>
        <authorList>
            <person name="Poyet M."/>
            <person name="Groussin M."/>
            <person name="Gibbons S.M."/>
            <person name="Avila-Pacheco J."/>
            <person name="Jiang X."/>
            <person name="Kearney S.M."/>
            <person name="Perrotta A.R."/>
            <person name="Berdy B."/>
            <person name="Zhao S."/>
            <person name="Lieberman T.D."/>
            <person name="Swanson P.K."/>
            <person name="Smith M."/>
            <person name="Roesemann S."/>
            <person name="Alexander J.E."/>
            <person name="Rich S.A."/>
            <person name="Livny J."/>
            <person name="Vlamakis H."/>
            <person name="Clish C."/>
            <person name="Bullock K."/>
            <person name="Deik A."/>
            <person name="Scott J."/>
            <person name="Pierce K.A."/>
            <person name="Xavier R.J."/>
            <person name="Alm E.J."/>
        </authorList>
    </citation>
    <scope>NUCLEOTIDE SEQUENCE [LARGE SCALE GENOMIC DNA]</scope>
    <source>
        <strain evidence="4 7">BIOML-A2</strain>
        <strain evidence="3 6">BIOML-A6</strain>
    </source>
</reference>
<protein>
    <submittedName>
        <fullName evidence="3">Cupin domain-containing protein</fullName>
    </submittedName>
    <submittedName>
        <fullName evidence="2">Uncharacterized conserved protein, contains double-stranded beta-helix domain</fullName>
    </submittedName>
</protein>
<dbReference type="Proteomes" id="UP000095517">
    <property type="component" value="Unassembled WGS sequence"/>
</dbReference>
<proteinExistence type="predicted"/>
<dbReference type="Proteomes" id="UP000421791">
    <property type="component" value="Unassembled WGS sequence"/>
</dbReference>
<organism evidence="2 5">
    <name type="scientific">Bacteroides finegoldii</name>
    <dbReference type="NCBI Taxonomy" id="338188"/>
    <lineage>
        <taxon>Bacteria</taxon>
        <taxon>Pseudomonadati</taxon>
        <taxon>Bacteroidota</taxon>
        <taxon>Bacteroidia</taxon>
        <taxon>Bacteroidales</taxon>
        <taxon>Bacteroidaceae</taxon>
        <taxon>Bacteroides</taxon>
    </lineage>
</organism>
<dbReference type="InterPro" id="IPR025499">
    <property type="entry name" value="KdgF"/>
</dbReference>
<keyword evidence="7" id="KW-1185">Reference proteome</keyword>
<dbReference type="PANTHER" id="PTHR40112:SF1">
    <property type="entry name" value="H2HPP ISOMERASE"/>
    <property type="match status" value="1"/>
</dbReference>
<dbReference type="GeneID" id="92986832"/>
<feature type="domain" description="Cupin type-2" evidence="1">
    <location>
        <begin position="39"/>
        <end position="95"/>
    </location>
</feature>
<dbReference type="CDD" id="cd02238">
    <property type="entry name" value="cupin_KdgF"/>
    <property type="match status" value="1"/>
</dbReference>